<evidence type="ECO:0000256" key="3">
    <source>
        <dbReference type="ARBA" id="ARBA00023125"/>
    </source>
</evidence>
<protein>
    <submittedName>
        <fullName evidence="6">DNA-binding transcriptional regulator, LysR family</fullName>
    </submittedName>
</protein>
<sequence length="307" mass="34154">MKRGFVPHADSLIAFECAARHGSFTRAAEELHLTQGAVSKQVRHLETRLGVELFKRVRQRIVLTDAGRLYLHDVRGALESLTAATRQVMSFAGNEDVLNLATLPSFGTRWLAPRLSGFIAAHPTASLNVTVRLRPFDFAKEPFDVAIHYGDPVWAGAVAEPLFREDVIAVASPAFRARHRIRRPQDLAPLLRLHQSTRPLAWRQWFECAGVETELAFQGPRFEQFVMMAEAAANDLGAALVPRFFVAEELASGRLVQLFDTVLRLPSAYHLVYPEDRSLRPVAARFRDWLMGEVSAAGGGDRPVLPG</sequence>
<evidence type="ECO:0000259" key="5">
    <source>
        <dbReference type="PROSITE" id="PS50931"/>
    </source>
</evidence>
<name>A0A285S747_9HYPH</name>
<keyword evidence="4" id="KW-0804">Transcription</keyword>
<comment type="similarity">
    <text evidence="1">Belongs to the LysR transcriptional regulatory family.</text>
</comment>
<proteinExistence type="inferred from homology"/>
<dbReference type="InterPro" id="IPR058163">
    <property type="entry name" value="LysR-type_TF_proteobact-type"/>
</dbReference>
<dbReference type="PANTHER" id="PTHR30537:SF26">
    <property type="entry name" value="GLYCINE CLEAVAGE SYSTEM TRANSCRIPTIONAL ACTIVATOR"/>
    <property type="match status" value="1"/>
</dbReference>
<evidence type="ECO:0000256" key="4">
    <source>
        <dbReference type="ARBA" id="ARBA00023163"/>
    </source>
</evidence>
<dbReference type="InterPro" id="IPR036388">
    <property type="entry name" value="WH-like_DNA-bd_sf"/>
</dbReference>
<dbReference type="Pfam" id="PF00126">
    <property type="entry name" value="HTH_1"/>
    <property type="match status" value="1"/>
</dbReference>
<evidence type="ECO:0000256" key="1">
    <source>
        <dbReference type="ARBA" id="ARBA00009437"/>
    </source>
</evidence>
<dbReference type="OrthoDB" id="5526340at2"/>
<dbReference type="GO" id="GO:0006351">
    <property type="term" value="P:DNA-templated transcription"/>
    <property type="evidence" value="ECO:0007669"/>
    <property type="project" value="TreeGrafter"/>
</dbReference>
<accession>A0A285S747</accession>
<dbReference type="InterPro" id="IPR005119">
    <property type="entry name" value="LysR_subst-bd"/>
</dbReference>
<dbReference type="GO" id="GO:0043565">
    <property type="term" value="F:sequence-specific DNA binding"/>
    <property type="evidence" value="ECO:0007669"/>
    <property type="project" value="TreeGrafter"/>
</dbReference>
<gene>
    <name evidence="6" type="ORF">SAMN05421512_103368</name>
</gene>
<evidence type="ECO:0000313" key="7">
    <source>
        <dbReference type="Proteomes" id="UP000219331"/>
    </source>
</evidence>
<dbReference type="Pfam" id="PF03466">
    <property type="entry name" value="LysR_substrate"/>
    <property type="match status" value="1"/>
</dbReference>
<dbReference type="InterPro" id="IPR036390">
    <property type="entry name" value="WH_DNA-bd_sf"/>
</dbReference>
<dbReference type="STRING" id="538381.GCA_001696535_04479"/>
<dbReference type="PROSITE" id="PS50931">
    <property type="entry name" value="HTH_LYSR"/>
    <property type="match status" value="1"/>
</dbReference>
<dbReference type="RefSeq" id="WP_097174406.1">
    <property type="nucleotide sequence ID" value="NZ_OBML01000003.1"/>
</dbReference>
<dbReference type="AlphaFoldDB" id="A0A285S747"/>
<evidence type="ECO:0000313" key="6">
    <source>
        <dbReference type="EMBL" id="SOC00805.1"/>
    </source>
</evidence>
<dbReference type="EMBL" id="OBML01000003">
    <property type="protein sequence ID" value="SOC00805.1"/>
    <property type="molecule type" value="Genomic_DNA"/>
</dbReference>
<dbReference type="CDD" id="cd08481">
    <property type="entry name" value="PBP2_GcdR_like"/>
    <property type="match status" value="1"/>
</dbReference>
<dbReference type="Gene3D" id="1.10.10.10">
    <property type="entry name" value="Winged helix-like DNA-binding domain superfamily/Winged helix DNA-binding domain"/>
    <property type="match status" value="1"/>
</dbReference>
<dbReference type="PANTHER" id="PTHR30537">
    <property type="entry name" value="HTH-TYPE TRANSCRIPTIONAL REGULATOR"/>
    <property type="match status" value="1"/>
</dbReference>
<dbReference type="PRINTS" id="PR00039">
    <property type="entry name" value="HTHLYSR"/>
</dbReference>
<keyword evidence="7" id="KW-1185">Reference proteome</keyword>
<dbReference type="FunFam" id="1.10.10.10:FF:000038">
    <property type="entry name" value="Glycine cleavage system transcriptional activator"/>
    <property type="match status" value="1"/>
</dbReference>
<keyword evidence="2" id="KW-0805">Transcription regulation</keyword>
<dbReference type="SUPFAM" id="SSF46785">
    <property type="entry name" value="Winged helix' DNA-binding domain"/>
    <property type="match status" value="1"/>
</dbReference>
<feature type="domain" description="HTH lysR-type" evidence="5">
    <location>
        <begin position="12"/>
        <end position="64"/>
    </location>
</feature>
<dbReference type="Proteomes" id="UP000219331">
    <property type="component" value="Unassembled WGS sequence"/>
</dbReference>
<dbReference type="GO" id="GO:0003700">
    <property type="term" value="F:DNA-binding transcription factor activity"/>
    <property type="evidence" value="ECO:0007669"/>
    <property type="project" value="InterPro"/>
</dbReference>
<evidence type="ECO:0000256" key="2">
    <source>
        <dbReference type="ARBA" id="ARBA00023015"/>
    </source>
</evidence>
<dbReference type="Gene3D" id="3.40.190.10">
    <property type="entry name" value="Periplasmic binding protein-like II"/>
    <property type="match status" value="2"/>
</dbReference>
<dbReference type="SUPFAM" id="SSF53850">
    <property type="entry name" value="Periplasmic binding protein-like II"/>
    <property type="match status" value="1"/>
</dbReference>
<reference evidence="6 7" key="1">
    <citation type="submission" date="2017-08" db="EMBL/GenBank/DDBJ databases">
        <authorList>
            <person name="de Groot N.N."/>
        </authorList>
    </citation>
    <scope>NUCLEOTIDE SEQUENCE [LARGE SCALE GENOMIC DNA]</scope>
    <source>
        <strain evidence="6 7">USBA 352</strain>
    </source>
</reference>
<organism evidence="6 7">
    <name type="scientific">Stappia indica</name>
    <dbReference type="NCBI Taxonomy" id="538381"/>
    <lineage>
        <taxon>Bacteria</taxon>
        <taxon>Pseudomonadati</taxon>
        <taxon>Pseudomonadota</taxon>
        <taxon>Alphaproteobacteria</taxon>
        <taxon>Hyphomicrobiales</taxon>
        <taxon>Stappiaceae</taxon>
        <taxon>Stappia</taxon>
    </lineage>
</organism>
<dbReference type="InterPro" id="IPR000847">
    <property type="entry name" value="LysR_HTH_N"/>
</dbReference>
<keyword evidence="3 6" id="KW-0238">DNA-binding</keyword>